<comment type="cofactor">
    <cofactor evidence="19">
        <name>Mo-molybdopterin</name>
        <dbReference type="ChEBI" id="CHEBI:71302"/>
    </cofactor>
    <text evidence="19">Binds 1 Mo-molybdopterin (Mo-MPT) cofactor per subunit.</text>
</comment>
<evidence type="ECO:0000256" key="8">
    <source>
        <dbReference type="ARBA" id="ARBA00022630"/>
    </source>
</evidence>
<gene>
    <name evidence="22" type="primary">Aox2</name>
    <name evidence="22" type="ORF">AMAGUI_R12258</name>
</gene>
<feature type="binding site" evidence="19">
    <location>
        <position position="814"/>
    </location>
    <ligand>
        <name>Mo-molybdopterin</name>
        <dbReference type="ChEBI" id="CHEBI:71302"/>
    </ligand>
    <ligandPart>
        <name>Mo</name>
        <dbReference type="ChEBI" id="CHEBI:28685"/>
    </ligandPart>
</feature>
<dbReference type="NCBIfam" id="TIGR02969">
    <property type="entry name" value="mam_aldehyde_ox"/>
    <property type="match status" value="1"/>
</dbReference>
<keyword evidence="11 18" id="KW-0274">FAD</keyword>
<keyword evidence="13 19" id="KW-0408">Iron</keyword>
<evidence type="ECO:0000256" key="5">
    <source>
        <dbReference type="ARBA" id="ARBA00013041"/>
    </source>
</evidence>
<keyword evidence="12" id="KW-0560">Oxidoreductase</keyword>
<feature type="binding site" evidence="19">
    <location>
        <position position="63"/>
    </location>
    <ligand>
        <name>[2Fe-2S] cluster</name>
        <dbReference type="ChEBI" id="CHEBI:190135"/>
        <label>1</label>
    </ligand>
</feature>
<keyword evidence="23" id="KW-1185">Reference proteome</keyword>
<name>A0A7L0MUG3_9PSIT</name>
<feature type="binding site" evidence="19">
    <location>
        <position position="58"/>
    </location>
    <ligand>
        <name>[2Fe-2S] cluster</name>
        <dbReference type="ChEBI" id="CHEBI:190135"/>
        <label>1</label>
    </ligand>
</feature>
<dbReference type="Pfam" id="PF00941">
    <property type="entry name" value="FAD_binding_5"/>
    <property type="match status" value="1"/>
</dbReference>
<dbReference type="Pfam" id="PF20256">
    <property type="entry name" value="MoCoBD_2"/>
    <property type="match status" value="1"/>
</dbReference>
<dbReference type="FunFam" id="3.30.43.10:FF:000001">
    <property type="entry name" value="Xanthine dehydrogenase/oxidase"/>
    <property type="match status" value="1"/>
</dbReference>
<comment type="cofactor">
    <cofactor evidence="15">
        <name>[2Fe-2S] cluster</name>
        <dbReference type="ChEBI" id="CHEBI:190135"/>
    </cofactor>
</comment>
<feature type="binding site" evidence="18">
    <location>
        <position position="380"/>
    </location>
    <ligand>
        <name>FAD</name>
        <dbReference type="ChEBI" id="CHEBI:57692"/>
    </ligand>
</feature>
<dbReference type="FunFam" id="3.30.365.10:FF:000003">
    <property type="entry name" value="Aldehyde oxidase 1"/>
    <property type="match status" value="1"/>
</dbReference>
<dbReference type="InterPro" id="IPR005107">
    <property type="entry name" value="CO_DH_flav_C"/>
</dbReference>
<keyword evidence="6" id="KW-0963">Cytoplasm</keyword>
<dbReference type="FunFam" id="3.30.390.50:FF:000001">
    <property type="entry name" value="Xanthine dehydrogenase oxidase"/>
    <property type="match status" value="1"/>
</dbReference>
<evidence type="ECO:0000256" key="4">
    <source>
        <dbReference type="ARBA" id="ARBA00011738"/>
    </source>
</evidence>
<dbReference type="Gene3D" id="3.10.20.30">
    <property type="match status" value="1"/>
</dbReference>
<dbReference type="PIRSF" id="PIRSF000127">
    <property type="entry name" value="Xanthine_DH"/>
    <property type="match status" value="1"/>
</dbReference>
<protein>
    <recommendedName>
        <fullName evidence="5">aldehyde oxidase</fullName>
        <ecNumber evidence="5">1.2.3.1</ecNumber>
    </recommendedName>
</protein>
<dbReference type="InterPro" id="IPR016166">
    <property type="entry name" value="FAD-bd_PCMH"/>
</dbReference>
<dbReference type="PROSITE" id="PS51085">
    <property type="entry name" value="2FE2S_FER_2"/>
    <property type="match status" value="1"/>
</dbReference>
<dbReference type="InterPro" id="IPR036683">
    <property type="entry name" value="CO_DH_flav_C_dom_sf"/>
</dbReference>
<dbReference type="Gene3D" id="3.90.1170.50">
    <property type="entry name" value="Aldehyde oxidase/xanthine dehydrogenase, a/b hammerhead"/>
    <property type="match status" value="1"/>
</dbReference>
<dbReference type="GO" id="GO:0005737">
    <property type="term" value="C:cytoplasm"/>
    <property type="evidence" value="ECO:0007669"/>
    <property type="project" value="UniProtKB-SubCell"/>
</dbReference>
<dbReference type="Gene3D" id="3.30.43.10">
    <property type="entry name" value="Uridine Diphospho-n-acetylenolpyruvylglucosamine Reductase, domain 2"/>
    <property type="match status" value="1"/>
</dbReference>
<dbReference type="InterPro" id="IPR014313">
    <property type="entry name" value="Aldehyde_oxidase"/>
</dbReference>
<evidence type="ECO:0000256" key="2">
    <source>
        <dbReference type="ARBA" id="ARBA00004496"/>
    </source>
</evidence>
<dbReference type="InterPro" id="IPR012675">
    <property type="entry name" value="Beta-grasp_dom_sf"/>
</dbReference>
<comment type="subcellular location">
    <subcellularLocation>
        <location evidence="2">Cytoplasm</location>
    </subcellularLocation>
</comment>
<feature type="binding site" evidence="18">
    <location>
        <position position="424"/>
    </location>
    <ligand>
        <name>FAD</name>
        <dbReference type="ChEBI" id="CHEBI:57692"/>
    </ligand>
</feature>
<keyword evidence="10 19" id="KW-0479">Metal-binding</keyword>
<dbReference type="GO" id="GO:0071949">
    <property type="term" value="F:FAD binding"/>
    <property type="evidence" value="ECO:0007669"/>
    <property type="project" value="InterPro"/>
</dbReference>
<evidence type="ECO:0000256" key="15">
    <source>
        <dbReference type="ARBA" id="ARBA00034078"/>
    </source>
</evidence>
<evidence type="ECO:0000256" key="1">
    <source>
        <dbReference type="ARBA" id="ARBA00001974"/>
    </source>
</evidence>
<dbReference type="InterPro" id="IPR046867">
    <property type="entry name" value="AldOxase/xan_DH_MoCoBD2"/>
</dbReference>
<dbReference type="InterPro" id="IPR036884">
    <property type="entry name" value="2Fe-2S-bd_dom_sf"/>
</dbReference>
<dbReference type="InterPro" id="IPR016169">
    <property type="entry name" value="FAD-bd_PCMH_sub2"/>
</dbReference>
<feature type="non-terminal residue" evidence="22">
    <location>
        <position position="1345"/>
    </location>
</feature>
<dbReference type="Gene3D" id="3.30.390.50">
    <property type="entry name" value="CO dehydrogenase flavoprotein, C-terminal domain"/>
    <property type="match status" value="1"/>
</dbReference>
<keyword evidence="14 19" id="KW-0411">Iron-sulfur</keyword>
<evidence type="ECO:0000259" key="20">
    <source>
        <dbReference type="PROSITE" id="PS51085"/>
    </source>
</evidence>
<dbReference type="InterPro" id="IPR036318">
    <property type="entry name" value="FAD-bd_PCMH-like_sf"/>
</dbReference>
<dbReference type="SMART" id="SM01008">
    <property type="entry name" value="Ald_Xan_dh_C"/>
    <property type="match status" value="1"/>
</dbReference>
<dbReference type="Pfam" id="PF01799">
    <property type="entry name" value="Fer2_2"/>
    <property type="match status" value="1"/>
</dbReference>
<dbReference type="FunFam" id="3.30.365.10:FF:000004">
    <property type="entry name" value="Xanthine dehydrogenase oxidase"/>
    <property type="match status" value="1"/>
</dbReference>
<feature type="binding site" evidence="19">
    <location>
        <position position="1095"/>
    </location>
    <ligand>
        <name>Mo-molybdopterin</name>
        <dbReference type="ChEBI" id="CHEBI:71302"/>
    </ligand>
    <ligandPart>
        <name>Mo</name>
        <dbReference type="ChEBI" id="CHEBI:28685"/>
    </ligandPart>
</feature>
<dbReference type="SUPFAM" id="SSF56176">
    <property type="entry name" value="FAD-binding/transporter-associated domain-like"/>
    <property type="match status" value="1"/>
</dbReference>
<evidence type="ECO:0000256" key="19">
    <source>
        <dbReference type="PIRSR" id="PIRSR000127-3"/>
    </source>
</evidence>
<dbReference type="PANTHER" id="PTHR45444">
    <property type="entry name" value="XANTHINE DEHYDROGENASE"/>
    <property type="match status" value="1"/>
</dbReference>
<dbReference type="InterPro" id="IPR002888">
    <property type="entry name" value="2Fe-2S-bd"/>
</dbReference>
<dbReference type="InterPro" id="IPR016167">
    <property type="entry name" value="FAD-bd_PCMH_sub1"/>
</dbReference>
<evidence type="ECO:0000256" key="6">
    <source>
        <dbReference type="ARBA" id="ARBA00022490"/>
    </source>
</evidence>
<dbReference type="SUPFAM" id="SSF47741">
    <property type="entry name" value="CO dehydrogenase ISP C-domain like"/>
    <property type="match status" value="1"/>
</dbReference>
<dbReference type="Pfam" id="PF02738">
    <property type="entry name" value="MoCoBD_1"/>
    <property type="match status" value="1"/>
</dbReference>
<comment type="caution">
    <text evidence="22">The sequence shown here is derived from an EMBL/GenBank/DDBJ whole genome shotgun (WGS) entry which is preliminary data.</text>
</comment>
<dbReference type="FunFam" id="3.90.1170.50:FF:000001">
    <property type="entry name" value="Aldehyde oxidase 1"/>
    <property type="match status" value="1"/>
</dbReference>
<dbReference type="InterPro" id="IPR016208">
    <property type="entry name" value="Ald_Oxase/xanthine_DH-like"/>
</dbReference>
<sequence>MACHQPSDELVFFVNGRKVTERQADPEELLLYYLRKKHILSLNFAFEFFRLSGTKYGCGIGGCGACTVMISTYDLVAKQIQHHPANSCLLPICSLHGAAVTTVEGVGSLKARIHPIQERLAKCHGSQCGFCTPGMVMSIYALLRNHAKPSMEQIISALDGNLCRCTGYRPIIGSCTAFVREPTCCQLRGTGECCLDKEECACTSSTEGQIHSGLCNPEEFPSVDPTQEFIFPPELMRMAQEQQKTTLVFHGKRTTLISPPSLKELLELKAKYPKAPLVVGNTSVGLKKNHHGTYHPIILHPVRIPEMHVVSSANNGLVIGAACCLAQLRDILMEAVANLPQEKTKIYQALLQQLRTLAGEQIRSMASLGGHIVSRGSTWDLNPILSAGKSVLNLASEDGERQILLNDQFLAGCENADIKAKEVLVSVLIPYSLKDDFISAFRQAESQKNAFSIVNSGMRVLFNPGTDTIVDLSILYGGIGSTTVSASKSCKKLIGRQWNDQMLNEACRLVLEEIVLPPSAQGGKVEYRRTLLVSFLFRFYLEVLHGLHQMYPFRYAELSQEMMSALGLLQSGVPQGVQIYQDVDPGQSPQDPVGRPIMHQSGIKHATGEAVYVDDIRPVDGELSLAVVTSIKAHAKIMSIDASEALQVPGVVDVVTARDVPGENGKDEKAYAEDKVICVGQIICAVVAESLTQAKCGAEKVKIVYEDLEPVLTIEDAIKHNSYITEERKIEKGDMEKGFKSADGIIEGELHTGGQEHFYLETNSVLVIPRVEDKEMDVYVSTQHVTDVQELVASALNLQSNKIMCHVKRVGGAFGGKITKPSLFAVVAAVAANKTGHPVRFVLERNMDMLITGGRHPFFGKYKVGFMNDGRIIAADFQCYINGGCTKDESELVIEYIVLKVDNAYNIPNLRVRGHACKTNLPSNTAFRGFGFPQAGLFMETCIVAVATQTGLPHEKVREINMYKGVNLTSFKEEFNAENLWKCWEECLDKSDYYNQKAMVEEFNTKNYWKKKGIAIIPMKFSVGFNTTYFHQAGALIHIYIDGSVLVTHGGIELGQGIHTKILQIVSRELKIPLSYIHFCETSTTTVPNGKYTAASVGTEINARAVQDACQILWKRLDPIRRDNPNGKWKDWISEAHKQSISLSATGYFKGYVTNMNWDTQKGHAFPYFLFGVACSQVEIDCLTGSHKNIRTDIVVDACFSINPAIDIGQIEGAFIQGVGLYTLEEIYFSPEGEQLTLGPDTYKIPAICDIPEQFSVYLLPDSSNSIAIYSSKGMGEAGFFLGSSVFFAIRDAVAAARKERGLPLDFTLNSPLTVERIRMACADVFTEMIPKDKPGTYKPWAINI</sequence>
<feature type="binding site" evidence="19">
    <location>
        <position position="128"/>
    </location>
    <ligand>
        <name>[2Fe-2S] cluster</name>
        <dbReference type="ChEBI" id="CHEBI:190135"/>
        <label>2</label>
    </ligand>
</feature>
<dbReference type="FunFam" id="3.10.20.30:FF:000015">
    <property type="entry name" value="Aldehyde oxidase 1"/>
    <property type="match status" value="1"/>
</dbReference>
<keyword evidence="9 19" id="KW-0001">2Fe-2S</keyword>
<dbReference type="Proteomes" id="UP000531168">
    <property type="component" value="Unassembled WGS sequence"/>
</dbReference>
<dbReference type="FunFam" id="1.10.150.120:FF:000001">
    <property type="entry name" value="Aldehyde oxidase 1"/>
    <property type="match status" value="1"/>
</dbReference>
<feature type="domain" description="FAD-binding PCMH-type" evidence="21">
    <location>
        <begin position="249"/>
        <end position="434"/>
    </location>
</feature>
<evidence type="ECO:0000256" key="3">
    <source>
        <dbReference type="ARBA" id="ARBA00006849"/>
    </source>
</evidence>
<dbReference type="Gene3D" id="3.30.465.10">
    <property type="match status" value="1"/>
</dbReference>
<dbReference type="PROSITE" id="PS51387">
    <property type="entry name" value="FAD_PCMH"/>
    <property type="match status" value="1"/>
</dbReference>
<dbReference type="GO" id="GO:0051537">
    <property type="term" value="F:2 iron, 2 sulfur cluster binding"/>
    <property type="evidence" value="ECO:0007669"/>
    <property type="project" value="UniProtKB-KW"/>
</dbReference>
<proteinExistence type="inferred from homology"/>
<dbReference type="InterPro" id="IPR036856">
    <property type="entry name" value="Ald_Oxase/Xan_DH_a/b_sf"/>
</dbReference>
<dbReference type="InterPro" id="IPR036010">
    <property type="entry name" value="2Fe-2S_ferredoxin-like_sf"/>
</dbReference>
<dbReference type="Pfam" id="PF03450">
    <property type="entry name" value="CO_deh_flav_C"/>
    <property type="match status" value="1"/>
</dbReference>
<comment type="catalytic activity">
    <reaction evidence="16">
        <text>an aldehyde + O2 + H2O = a carboxylate + H2O2 + H(+)</text>
        <dbReference type="Rhea" id="RHEA:16829"/>
        <dbReference type="ChEBI" id="CHEBI:15377"/>
        <dbReference type="ChEBI" id="CHEBI:15378"/>
        <dbReference type="ChEBI" id="CHEBI:15379"/>
        <dbReference type="ChEBI" id="CHEBI:16240"/>
        <dbReference type="ChEBI" id="CHEBI:17478"/>
        <dbReference type="ChEBI" id="CHEBI:29067"/>
        <dbReference type="EC" id="1.2.3.1"/>
    </reaction>
</comment>
<evidence type="ECO:0000256" key="16">
    <source>
        <dbReference type="ARBA" id="ARBA00047679"/>
    </source>
</evidence>
<feature type="binding site" evidence="19">
    <location>
        <position position="163"/>
    </location>
    <ligand>
        <name>[2Fe-2S] cluster</name>
        <dbReference type="ChEBI" id="CHEBI:190135"/>
        <label>2</label>
    </ligand>
</feature>
<feature type="binding site" evidence="19">
    <location>
        <position position="165"/>
    </location>
    <ligand>
        <name>[2Fe-2S] cluster</name>
        <dbReference type="ChEBI" id="CHEBI:190135"/>
        <label>2</label>
    </ligand>
</feature>
<dbReference type="Pfam" id="PF01315">
    <property type="entry name" value="Ald_Xan_dh_C"/>
    <property type="match status" value="1"/>
</dbReference>
<feature type="binding site" evidence="19">
    <location>
        <position position="928"/>
    </location>
    <ligand>
        <name>Mo-molybdopterin</name>
        <dbReference type="ChEBI" id="CHEBI:71302"/>
    </ligand>
    <ligandPart>
        <name>Mo</name>
        <dbReference type="ChEBI" id="CHEBI:28685"/>
    </ligandPart>
</feature>
<dbReference type="InterPro" id="IPR000674">
    <property type="entry name" value="Ald_Oxase/Xan_DH_a/b"/>
</dbReference>
<feature type="binding site" evidence="18">
    <location>
        <begin position="277"/>
        <end position="284"/>
    </location>
    <ligand>
        <name>FAD</name>
        <dbReference type="ChEBI" id="CHEBI:57692"/>
    </ligand>
</feature>
<dbReference type="Gene3D" id="3.30.365.10">
    <property type="entry name" value="Aldehyde oxidase/xanthine dehydrogenase, molybdopterin binding domain"/>
    <property type="match status" value="4"/>
</dbReference>
<dbReference type="InterPro" id="IPR037165">
    <property type="entry name" value="AldOxase/xan_DH_Mopterin-bd_sf"/>
</dbReference>
<feature type="binding site" evidence="18">
    <location>
        <position position="442"/>
    </location>
    <ligand>
        <name>FAD</name>
        <dbReference type="ChEBI" id="CHEBI:57692"/>
    </ligand>
</feature>
<comment type="cofactor">
    <cofactor evidence="1 18">
        <name>FAD</name>
        <dbReference type="ChEBI" id="CHEBI:57692"/>
    </cofactor>
</comment>
<dbReference type="PANTHER" id="PTHR45444:SF3">
    <property type="entry name" value="XANTHINE DEHYDROGENASE"/>
    <property type="match status" value="1"/>
</dbReference>
<dbReference type="GO" id="GO:0051287">
    <property type="term" value="F:NAD binding"/>
    <property type="evidence" value="ECO:0007669"/>
    <property type="project" value="InterPro"/>
</dbReference>
<dbReference type="Gene3D" id="1.10.150.120">
    <property type="entry name" value="[2Fe-2S]-binding domain"/>
    <property type="match status" value="1"/>
</dbReference>
<dbReference type="FunFam" id="3.30.365.10:FF:000025">
    <property type="entry name" value="Aldehyde oxidase 4"/>
    <property type="match status" value="1"/>
</dbReference>
<reference evidence="22 23" key="1">
    <citation type="submission" date="2019-09" db="EMBL/GenBank/DDBJ databases">
        <title>Bird 10,000 Genomes (B10K) Project - Family phase.</title>
        <authorList>
            <person name="Zhang G."/>
        </authorList>
    </citation>
    <scope>NUCLEOTIDE SEQUENCE [LARGE SCALE GENOMIC DNA]</scope>
    <source>
        <strain evidence="22">B10K-DU-001-46</strain>
        <tissue evidence="22">Muscle</tissue>
    </source>
</reference>
<keyword evidence="7 19" id="KW-0500">Molybdenum</keyword>
<feature type="domain" description="2Fe-2S ferredoxin-type" evidence="20">
    <location>
        <begin position="8"/>
        <end position="106"/>
    </location>
</feature>
<accession>A0A7L0MUG3</accession>
<dbReference type="InterPro" id="IPR006058">
    <property type="entry name" value="2Fe2S_fd_BS"/>
</dbReference>
<dbReference type="InterPro" id="IPR008274">
    <property type="entry name" value="AldOxase/xan_DH_MoCoBD1"/>
</dbReference>
<feature type="binding site" evidence="19">
    <location>
        <position position="131"/>
    </location>
    <ligand>
        <name>[2Fe-2S] cluster</name>
        <dbReference type="ChEBI" id="CHEBI:190135"/>
        <label>2</label>
    </ligand>
</feature>
<evidence type="ECO:0000259" key="21">
    <source>
        <dbReference type="PROSITE" id="PS51387"/>
    </source>
</evidence>
<evidence type="ECO:0000313" key="23">
    <source>
        <dbReference type="Proteomes" id="UP000531168"/>
    </source>
</evidence>
<evidence type="ECO:0000256" key="17">
    <source>
        <dbReference type="PIRSR" id="PIRSR000127-1"/>
    </source>
</evidence>
<dbReference type="InterPro" id="IPR001041">
    <property type="entry name" value="2Fe-2S_ferredoxin-type"/>
</dbReference>
<evidence type="ECO:0000256" key="7">
    <source>
        <dbReference type="ARBA" id="ARBA00022505"/>
    </source>
</evidence>
<dbReference type="Pfam" id="PF00111">
    <property type="entry name" value="Fer2"/>
    <property type="match status" value="1"/>
</dbReference>
<dbReference type="GO" id="GO:0004031">
    <property type="term" value="F:aldehyde oxidase activity"/>
    <property type="evidence" value="ECO:0007669"/>
    <property type="project" value="UniProtKB-EC"/>
</dbReference>
<feature type="non-terminal residue" evidence="22">
    <location>
        <position position="1"/>
    </location>
</feature>
<dbReference type="SUPFAM" id="SSF54665">
    <property type="entry name" value="CO dehydrogenase molybdoprotein N-domain-like"/>
    <property type="match status" value="1"/>
</dbReference>
<dbReference type="PROSITE" id="PS00197">
    <property type="entry name" value="2FE2S_FER_1"/>
    <property type="match status" value="1"/>
</dbReference>
<comment type="subunit">
    <text evidence="4">Homodimer.</text>
</comment>
<feature type="binding site" evidence="19">
    <location>
        <position position="88"/>
    </location>
    <ligand>
        <name>[2Fe-2S] cluster</name>
        <dbReference type="ChEBI" id="CHEBI:190135"/>
        <label>1</label>
    </ligand>
</feature>
<comment type="cofactor">
    <cofactor evidence="19">
        <name>[2Fe-2S] cluster</name>
        <dbReference type="ChEBI" id="CHEBI:190135"/>
    </cofactor>
    <text evidence="19">Binds 2 [2Fe-2S] clusters.</text>
</comment>
<comment type="similarity">
    <text evidence="3">Belongs to the xanthine dehydrogenase family.</text>
</comment>
<feature type="binding site" evidence="19">
    <location>
        <position position="66"/>
    </location>
    <ligand>
        <name>[2Fe-2S] cluster</name>
        <dbReference type="ChEBI" id="CHEBI:190135"/>
        <label>1</label>
    </ligand>
</feature>
<dbReference type="GO" id="GO:0005506">
    <property type="term" value="F:iron ion binding"/>
    <property type="evidence" value="ECO:0007669"/>
    <property type="project" value="InterPro"/>
</dbReference>
<dbReference type="SUPFAM" id="SSF55447">
    <property type="entry name" value="CO dehydrogenase flavoprotein C-terminal domain-like"/>
    <property type="match status" value="1"/>
</dbReference>
<evidence type="ECO:0000256" key="14">
    <source>
        <dbReference type="ARBA" id="ARBA00023014"/>
    </source>
</evidence>
<dbReference type="FunFam" id="3.30.465.10:FF:000004">
    <property type="entry name" value="Xanthine dehydrogenase/oxidase"/>
    <property type="match status" value="1"/>
</dbReference>
<evidence type="ECO:0000256" key="12">
    <source>
        <dbReference type="ARBA" id="ARBA00023002"/>
    </source>
</evidence>
<dbReference type="SMART" id="SM01092">
    <property type="entry name" value="CO_deh_flav_C"/>
    <property type="match status" value="1"/>
</dbReference>
<dbReference type="EMBL" id="VXAR01014126">
    <property type="protein sequence ID" value="NXK84242.1"/>
    <property type="molecule type" value="Genomic_DNA"/>
</dbReference>
<dbReference type="InterPro" id="IPR002346">
    <property type="entry name" value="Mopterin_DH_FAD-bd"/>
</dbReference>
<evidence type="ECO:0000256" key="18">
    <source>
        <dbReference type="PIRSR" id="PIRSR000127-2"/>
    </source>
</evidence>
<evidence type="ECO:0000313" key="22">
    <source>
        <dbReference type="EMBL" id="NXK84242.1"/>
    </source>
</evidence>
<keyword evidence="8" id="KW-0285">Flavoprotein</keyword>
<evidence type="ECO:0000256" key="10">
    <source>
        <dbReference type="ARBA" id="ARBA00022723"/>
    </source>
</evidence>
<dbReference type="SUPFAM" id="SSF56003">
    <property type="entry name" value="Molybdenum cofactor-binding domain"/>
    <property type="match status" value="1"/>
</dbReference>
<evidence type="ECO:0000256" key="13">
    <source>
        <dbReference type="ARBA" id="ARBA00023004"/>
    </source>
</evidence>
<dbReference type="SUPFAM" id="SSF54292">
    <property type="entry name" value="2Fe-2S ferredoxin-like"/>
    <property type="match status" value="1"/>
</dbReference>
<evidence type="ECO:0000256" key="11">
    <source>
        <dbReference type="ARBA" id="ARBA00022827"/>
    </source>
</evidence>
<organism evidence="22 23">
    <name type="scientific">Amazona guildingii</name>
    <dbReference type="NCBI Taxonomy" id="175529"/>
    <lineage>
        <taxon>Eukaryota</taxon>
        <taxon>Metazoa</taxon>
        <taxon>Chordata</taxon>
        <taxon>Craniata</taxon>
        <taxon>Vertebrata</taxon>
        <taxon>Euteleostomi</taxon>
        <taxon>Archelosauria</taxon>
        <taxon>Archosauria</taxon>
        <taxon>Dinosauria</taxon>
        <taxon>Saurischia</taxon>
        <taxon>Theropoda</taxon>
        <taxon>Coelurosauria</taxon>
        <taxon>Aves</taxon>
        <taxon>Neognathae</taxon>
        <taxon>Neoaves</taxon>
        <taxon>Telluraves</taxon>
        <taxon>Australaves</taxon>
        <taxon>Psittaciformes</taxon>
        <taxon>Psittacidae</taxon>
        <taxon>Amazona</taxon>
    </lineage>
</organism>
<evidence type="ECO:0000256" key="9">
    <source>
        <dbReference type="ARBA" id="ARBA00022714"/>
    </source>
</evidence>
<feature type="active site" description="Proton acceptor" evidence="17">
    <location>
        <position position="1277"/>
    </location>
</feature>
<feature type="binding site" evidence="18">
    <location>
        <position position="930"/>
    </location>
    <ligand>
        <name>substrate</name>
    </ligand>
</feature>
<dbReference type="EC" id="1.2.3.1" evidence="5"/>
<feature type="binding site" evidence="19">
    <location>
        <position position="783"/>
    </location>
    <ligand>
        <name>Mo-molybdopterin</name>
        <dbReference type="ChEBI" id="CHEBI:71302"/>
    </ligand>
    <ligandPart>
        <name>Mo</name>
        <dbReference type="ChEBI" id="CHEBI:28685"/>
    </ligandPart>
</feature>